<protein>
    <recommendedName>
        <fullName evidence="3">CagY like protein</fullName>
    </recommendedName>
</protein>
<evidence type="ECO:0008006" key="3">
    <source>
        <dbReference type="Google" id="ProtNLM"/>
    </source>
</evidence>
<name>A0ABT4VBT0_9HELI</name>
<keyword evidence="2" id="KW-1185">Reference proteome</keyword>
<organism evidence="1 2">
    <name type="scientific">Helicobacter ibis</name>
    <dbReference type="NCBI Taxonomy" id="2962633"/>
    <lineage>
        <taxon>Bacteria</taxon>
        <taxon>Pseudomonadati</taxon>
        <taxon>Campylobacterota</taxon>
        <taxon>Epsilonproteobacteria</taxon>
        <taxon>Campylobacterales</taxon>
        <taxon>Helicobacteraceae</taxon>
        <taxon>Helicobacter</taxon>
    </lineage>
</organism>
<sequence length="818" mass="95328">MNLSNLTEEKLKSKIKDLYFEDFNYFGDKIDFTITQNLGILGEINLLWAEAKNGKDSCIYKSFIQLILTIGKYRYNTQQTPKFLGAFDAEKFAFLPFSCIQEVFYQNDINWSITPSNHKTEQFQTLLESLKLTLKNEIILFSYENQSKELINFITQNLTTDEINKYEIDKNNFVSVYFKWVEVVKNSISIDWERAKQVGILDADFYLADLLSLDNSTITDKLYTILRGSYYEFNKKLTFLGTQTNEIANFKDSQKAHQKFWSVYKRPPREEFWEYIIERRDLLVAQDVRERKGAFFTPSIWVQKSQEYLAKALGEDWQEEYYIWDCAGGTGNLLSGLSNPRNIFCSTLDKPDVDVIKERIKNGANLFENHIFQFDFLNDEFFDKVDEKGNVLTESKVPKKLQEILKDEKKRQKLVIYINPPYAEATTASQVTRTGKNKDLVARGNKICQRYKEILGKANNELFAQFFIRIYTEISGCILGCFSTLKYLNSQNFIKFRETFKAHFLEGFIVPADTFDNVRGQFPIGFLIWDTKQKETIKNVRLDIFDKNGRFLGQKGFCGERVKSINQWIKRYDDKKAKEVLGYMENPTPDFQNTKFLCIINKIGTRHNNYYALSKTSLIFGGIYFTIRQAIPATWLNDRDQFYAPNSLWEEDKEFQSDCLAFALFHGQNRITSTNGINHFIPFTESEVGAKSAFESNFMTEFINGKIKLDDINSLFTESKMSEKLEFSPEAKVVFEAGREVYAYYHAQDFRAKPYNVNASLYDIKEFFQGRNAKGVMNPPSKAEDPHYKSLIATLTESINTLAKKLEPKIYEYGFLRE</sequence>
<evidence type="ECO:0000313" key="1">
    <source>
        <dbReference type="EMBL" id="MDA3968165.1"/>
    </source>
</evidence>
<gene>
    <name evidence="1" type="ORF">PF021_00570</name>
</gene>
<dbReference type="Proteomes" id="UP001210261">
    <property type="component" value="Unassembled WGS sequence"/>
</dbReference>
<dbReference type="InterPro" id="IPR029063">
    <property type="entry name" value="SAM-dependent_MTases_sf"/>
</dbReference>
<comment type="caution">
    <text evidence="1">The sequence shown here is derived from an EMBL/GenBank/DDBJ whole genome shotgun (WGS) entry which is preliminary data.</text>
</comment>
<dbReference type="Gene3D" id="3.40.50.150">
    <property type="entry name" value="Vaccinia Virus protein VP39"/>
    <property type="match status" value="1"/>
</dbReference>
<dbReference type="EMBL" id="JAQHXR010000001">
    <property type="protein sequence ID" value="MDA3968165.1"/>
    <property type="molecule type" value="Genomic_DNA"/>
</dbReference>
<dbReference type="SUPFAM" id="SSF53335">
    <property type="entry name" value="S-adenosyl-L-methionine-dependent methyltransferases"/>
    <property type="match status" value="1"/>
</dbReference>
<accession>A0ABT4VBT0</accession>
<proteinExistence type="predicted"/>
<evidence type="ECO:0000313" key="2">
    <source>
        <dbReference type="Proteomes" id="UP001210261"/>
    </source>
</evidence>
<reference evidence="1 2" key="1">
    <citation type="submission" date="2023-01" db="EMBL/GenBank/DDBJ databases">
        <title>Description of Helicobacter ibis sp. nov. isolated from faecal droppings of black-faced ibis (Theristicus melanopis).</title>
        <authorList>
            <person name="Lopez-Cantillo M."/>
            <person name="Vidal-Veuthey B."/>
            <person name="Mella A."/>
            <person name="De La Haba R."/>
            <person name="Collado L."/>
        </authorList>
    </citation>
    <scope>NUCLEOTIDE SEQUENCE [LARGE SCALE GENOMIC DNA]</scope>
    <source>
        <strain evidence="1 2">A82</strain>
    </source>
</reference>